<dbReference type="GO" id="GO:0006396">
    <property type="term" value="P:RNA processing"/>
    <property type="evidence" value="ECO:0007669"/>
    <property type="project" value="TreeGrafter"/>
</dbReference>
<name>A0AA38R3F2_9PEZI</name>
<dbReference type="InterPro" id="IPR014810">
    <property type="entry name" value="Fcf2_C"/>
</dbReference>
<feature type="domain" description="Fcf2 pre-rRNA processing C-terminal" evidence="4">
    <location>
        <begin position="87"/>
        <end position="178"/>
    </location>
</feature>
<evidence type="ECO:0000256" key="1">
    <source>
        <dbReference type="ARBA" id="ARBA00004604"/>
    </source>
</evidence>
<feature type="region of interest" description="Disordered" evidence="3">
    <location>
        <begin position="182"/>
        <end position="206"/>
    </location>
</feature>
<reference evidence="5" key="1">
    <citation type="submission" date="2022-07" db="EMBL/GenBank/DDBJ databases">
        <title>Fungi with potential for degradation of polypropylene.</title>
        <authorList>
            <person name="Gostincar C."/>
        </authorList>
    </citation>
    <scope>NUCLEOTIDE SEQUENCE</scope>
    <source>
        <strain evidence="5">EXF-13308</strain>
    </source>
</reference>
<dbReference type="AlphaFoldDB" id="A0AA38R3F2"/>
<keyword evidence="6" id="KW-1185">Reference proteome</keyword>
<proteinExistence type="predicted"/>
<organism evidence="5 6">
    <name type="scientific">Pleurostoma richardsiae</name>
    <dbReference type="NCBI Taxonomy" id="41990"/>
    <lineage>
        <taxon>Eukaryota</taxon>
        <taxon>Fungi</taxon>
        <taxon>Dikarya</taxon>
        <taxon>Ascomycota</taxon>
        <taxon>Pezizomycotina</taxon>
        <taxon>Sordariomycetes</taxon>
        <taxon>Sordariomycetidae</taxon>
        <taxon>Calosphaeriales</taxon>
        <taxon>Pleurostomataceae</taxon>
        <taxon>Pleurostoma</taxon>
    </lineage>
</organism>
<dbReference type="GO" id="GO:0005730">
    <property type="term" value="C:nucleolus"/>
    <property type="evidence" value="ECO:0007669"/>
    <property type="project" value="UniProtKB-SubCell"/>
</dbReference>
<sequence length="206" mass="22951">MAEIAMDLSDEQIDKLLQEAEQRLASQDPATAIVSSESKTQSILVVAATTSVDPSADGGKKDAPKKQSHDVSLRVPSLSTKKDKVNKDDAGPLWYNLPRTKIEDPKVKRDLQVLKMRSVLDPKQHFRKDTRKGFPAFSQPGVLIGGPTDTARLTRKERKSTIADEVLASTGANAKFKSRYNEIQERKTSGKKAHYKKMVARRIRRP</sequence>
<dbReference type="Proteomes" id="UP001174694">
    <property type="component" value="Unassembled WGS sequence"/>
</dbReference>
<feature type="region of interest" description="Disordered" evidence="3">
    <location>
        <begin position="124"/>
        <end position="148"/>
    </location>
</feature>
<evidence type="ECO:0000256" key="3">
    <source>
        <dbReference type="SAM" id="MobiDB-lite"/>
    </source>
</evidence>
<feature type="compositionally biased region" description="Basic and acidic residues" evidence="3">
    <location>
        <begin position="58"/>
        <end position="72"/>
    </location>
</feature>
<comment type="caution">
    <text evidence="5">The sequence shown here is derived from an EMBL/GenBank/DDBJ whole genome shotgun (WGS) entry which is preliminary data.</text>
</comment>
<dbReference type="PANTHER" id="PTHR21686:SF12">
    <property type="entry name" value="DEOXYNUCLEOTIDYLTRANSFERASE TERMINAL-INTERACTING PROTEIN 2"/>
    <property type="match status" value="1"/>
</dbReference>
<dbReference type="EMBL" id="JANBVO010000043">
    <property type="protein sequence ID" value="KAJ9134405.1"/>
    <property type="molecule type" value="Genomic_DNA"/>
</dbReference>
<dbReference type="Pfam" id="PF08698">
    <property type="entry name" value="Fcf2"/>
    <property type="match status" value="1"/>
</dbReference>
<feature type="compositionally biased region" description="Basic residues" evidence="3">
    <location>
        <begin position="189"/>
        <end position="206"/>
    </location>
</feature>
<evidence type="ECO:0000259" key="4">
    <source>
        <dbReference type="Pfam" id="PF08698"/>
    </source>
</evidence>
<protein>
    <recommendedName>
        <fullName evidence="4">Fcf2 pre-rRNA processing C-terminal domain-containing protein</fullName>
    </recommendedName>
</protein>
<comment type="subcellular location">
    <subcellularLocation>
        <location evidence="1">Nucleus</location>
        <location evidence="1">Nucleolus</location>
    </subcellularLocation>
</comment>
<dbReference type="PANTHER" id="PTHR21686">
    <property type="entry name" value="DEOXYNUCLEOTIDYLTRANSFERASE TERMINAL-INTERACTING PROTEIN 2"/>
    <property type="match status" value="1"/>
</dbReference>
<feature type="compositionally biased region" description="Basic and acidic residues" evidence="3">
    <location>
        <begin position="80"/>
        <end position="90"/>
    </location>
</feature>
<gene>
    <name evidence="5" type="ORF">NKR23_g10139</name>
</gene>
<dbReference type="InterPro" id="IPR039883">
    <property type="entry name" value="Fcf2/DNTTIP2"/>
</dbReference>
<dbReference type="GO" id="GO:0003723">
    <property type="term" value="F:RNA binding"/>
    <property type="evidence" value="ECO:0007669"/>
    <property type="project" value="TreeGrafter"/>
</dbReference>
<accession>A0AA38R3F2</accession>
<feature type="region of interest" description="Disordered" evidence="3">
    <location>
        <begin position="50"/>
        <end position="96"/>
    </location>
</feature>
<evidence type="ECO:0000313" key="6">
    <source>
        <dbReference type="Proteomes" id="UP001174694"/>
    </source>
</evidence>
<keyword evidence="2" id="KW-0539">Nucleus</keyword>
<evidence type="ECO:0000313" key="5">
    <source>
        <dbReference type="EMBL" id="KAJ9134405.1"/>
    </source>
</evidence>
<evidence type="ECO:0000256" key="2">
    <source>
        <dbReference type="ARBA" id="ARBA00023242"/>
    </source>
</evidence>